<dbReference type="Proteomes" id="UP000678393">
    <property type="component" value="Unassembled WGS sequence"/>
</dbReference>
<dbReference type="InterPro" id="IPR005455">
    <property type="entry name" value="PFN_euk"/>
</dbReference>
<evidence type="ECO:0000256" key="2">
    <source>
        <dbReference type="RuleBase" id="RU003909"/>
    </source>
</evidence>
<dbReference type="Pfam" id="PF00235">
    <property type="entry name" value="Profilin"/>
    <property type="match status" value="1"/>
</dbReference>
<comment type="caution">
    <text evidence="3">The sequence shown here is derived from an EMBL/GenBank/DDBJ whole genome shotgun (WGS) entry which is preliminary data.</text>
</comment>
<dbReference type="SMART" id="SM00392">
    <property type="entry name" value="PROF"/>
    <property type="match status" value="1"/>
</dbReference>
<sequence length="137" mass="14916">MSWSAYIQNLEAGKGRCKYAGIYGKNPISVWAESADKSAFPITADDVATATRAITNQDMSLMSSGLKIGGVLSFTCLRMEPDLLICQGKGDYKDYSLVIALSVQAVIVGFNPDAEVKTAYVRDAVEVIRDHLKNVNY</sequence>
<evidence type="ECO:0000313" key="3">
    <source>
        <dbReference type="EMBL" id="CAG5114560.1"/>
    </source>
</evidence>
<dbReference type="GO" id="GO:0003779">
    <property type="term" value="F:actin binding"/>
    <property type="evidence" value="ECO:0007669"/>
    <property type="project" value="UniProtKB-KW"/>
</dbReference>
<gene>
    <name evidence="3" type="ORF">CUNI_LOCUS118</name>
</gene>
<dbReference type="InterPro" id="IPR036140">
    <property type="entry name" value="PFN_sf"/>
</dbReference>
<name>A0A8S3YHZ4_9EUPU</name>
<keyword evidence="4" id="KW-1185">Reference proteome</keyword>
<evidence type="ECO:0000313" key="4">
    <source>
        <dbReference type="Proteomes" id="UP000678393"/>
    </source>
</evidence>
<dbReference type="Gene3D" id="3.30.450.30">
    <property type="entry name" value="Dynein light chain 2a, cytoplasmic"/>
    <property type="match status" value="1"/>
</dbReference>
<accession>A0A8S3YHZ4</accession>
<proteinExistence type="inferred from homology"/>
<evidence type="ECO:0000256" key="1">
    <source>
        <dbReference type="ARBA" id="ARBA00010058"/>
    </source>
</evidence>
<dbReference type="AlphaFoldDB" id="A0A8S3YHZ4"/>
<dbReference type="EMBL" id="CAJHNH020000008">
    <property type="protein sequence ID" value="CAG5114560.1"/>
    <property type="molecule type" value="Genomic_DNA"/>
</dbReference>
<dbReference type="SUPFAM" id="SSF55770">
    <property type="entry name" value="Profilin (actin-binding protein)"/>
    <property type="match status" value="1"/>
</dbReference>
<comment type="similarity">
    <text evidence="1 2">Belongs to the profilin family.</text>
</comment>
<dbReference type="InterPro" id="IPR048278">
    <property type="entry name" value="PFN"/>
</dbReference>
<dbReference type="OrthoDB" id="421374at2759"/>
<keyword evidence="2" id="KW-0009">Actin-binding</keyword>
<organism evidence="3 4">
    <name type="scientific">Candidula unifasciata</name>
    <dbReference type="NCBI Taxonomy" id="100452"/>
    <lineage>
        <taxon>Eukaryota</taxon>
        <taxon>Metazoa</taxon>
        <taxon>Spiralia</taxon>
        <taxon>Lophotrochozoa</taxon>
        <taxon>Mollusca</taxon>
        <taxon>Gastropoda</taxon>
        <taxon>Heterobranchia</taxon>
        <taxon>Euthyneura</taxon>
        <taxon>Panpulmonata</taxon>
        <taxon>Eupulmonata</taxon>
        <taxon>Stylommatophora</taxon>
        <taxon>Helicina</taxon>
        <taxon>Helicoidea</taxon>
        <taxon>Geomitridae</taxon>
        <taxon>Candidula</taxon>
    </lineage>
</organism>
<reference evidence="3" key="1">
    <citation type="submission" date="2021-04" db="EMBL/GenBank/DDBJ databases">
        <authorList>
            <consortium name="Molecular Ecology Group"/>
        </authorList>
    </citation>
    <scope>NUCLEOTIDE SEQUENCE</scope>
</reference>
<protein>
    <recommendedName>
        <fullName evidence="2">Profilin</fullName>
    </recommendedName>
</protein>